<evidence type="ECO:0000256" key="16">
    <source>
        <dbReference type="SAM" id="SignalP"/>
    </source>
</evidence>
<dbReference type="CDD" id="cd00063">
    <property type="entry name" value="FN3"/>
    <property type="match status" value="1"/>
</dbReference>
<dbReference type="Gene3D" id="3.80.10.10">
    <property type="entry name" value="Ribonuclease Inhibitor"/>
    <property type="match status" value="2"/>
</dbReference>
<dbReference type="FunFam" id="3.80.10.10:FF:000169">
    <property type="entry name" value="TLR4 interactor with leucine rich repeats"/>
    <property type="match status" value="1"/>
</dbReference>
<keyword evidence="6 16" id="KW-0732">Signal</keyword>
<evidence type="ECO:0000256" key="2">
    <source>
        <dbReference type="ARBA" id="ARBA00022553"/>
    </source>
</evidence>
<dbReference type="FunFam" id="3.80.10.10:FF:000247">
    <property type="entry name" value="TLR4 interactor with leucine rich repeats"/>
    <property type="match status" value="1"/>
</dbReference>
<reference evidence="18" key="1">
    <citation type="submission" date="2018-10" db="EMBL/GenBank/DDBJ databases">
        <title>De novo assembly of a Great Dane genome.</title>
        <authorList>
            <person name="Kidd J.M."/>
            <person name="Pendleton A.L."/>
            <person name="Shen F."/>
            <person name="Emery S."/>
        </authorList>
    </citation>
    <scope>NUCLEOTIDE SEQUENCE [LARGE SCALE GENOMIC DNA]</scope>
    <source>
        <strain evidence="18">Great Dane</strain>
    </source>
</reference>
<dbReference type="GO" id="GO:0045087">
    <property type="term" value="P:innate immune response"/>
    <property type="evidence" value="ECO:0007669"/>
    <property type="project" value="UniProtKB-KW"/>
</dbReference>
<keyword evidence="12" id="KW-0395">Inflammatory response</keyword>
<dbReference type="GO" id="GO:0006954">
    <property type="term" value="P:inflammatory response"/>
    <property type="evidence" value="ECO:0007669"/>
    <property type="project" value="UniProtKB-KW"/>
</dbReference>
<evidence type="ECO:0000256" key="6">
    <source>
        <dbReference type="ARBA" id="ARBA00022729"/>
    </source>
</evidence>
<keyword evidence="9 15" id="KW-1133">Transmembrane helix</keyword>
<dbReference type="InterPro" id="IPR003591">
    <property type="entry name" value="Leu-rich_rpt_typical-subtyp"/>
</dbReference>
<keyword evidence="3" id="KW-0399">Innate immunity</keyword>
<evidence type="ECO:0000256" key="7">
    <source>
        <dbReference type="ARBA" id="ARBA00022737"/>
    </source>
</evidence>
<feature type="chain" id="PRO_5034219659" description="TLR4 interactor with leucine rich repeats" evidence="16">
    <location>
        <begin position="26"/>
        <end position="827"/>
    </location>
</feature>
<feature type="compositionally biased region" description="Polar residues" evidence="14">
    <location>
        <begin position="411"/>
        <end position="423"/>
    </location>
</feature>
<evidence type="ECO:0000256" key="9">
    <source>
        <dbReference type="ARBA" id="ARBA00022989"/>
    </source>
</evidence>
<evidence type="ECO:0000313" key="18">
    <source>
        <dbReference type="Ensembl" id="ENSCAFP00040017612.1"/>
    </source>
</evidence>
<evidence type="ECO:0000313" key="19">
    <source>
        <dbReference type="Proteomes" id="UP000694542"/>
    </source>
</evidence>
<keyword evidence="4" id="KW-0433">Leucine-rich repeat</keyword>
<keyword evidence="5 15" id="KW-0812">Transmembrane</keyword>
<evidence type="ECO:0000256" key="1">
    <source>
        <dbReference type="ARBA" id="ARBA00004479"/>
    </source>
</evidence>
<evidence type="ECO:0000256" key="10">
    <source>
        <dbReference type="ARBA" id="ARBA00023136"/>
    </source>
</evidence>
<feature type="signal peptide" evidence="16">
    <location>
        <begin position="1"/>
        <end position="25"/>
    </location>
</feature>
<evidence type="ECO:0000256" key="15">
    <source>
        <dbReference type="SAM" id="Phobius"/>
    </source>
</evidence>
<organism evidence="18 19">
    <name type="scientific">Canis lupus familiaris</name>
    <name type="common">Dog</name>
    <name type="synonym">Canis familiaris</name>
    <dbReference type="NCBI Taxonomy" id="9615"/>
    <lineage>
        <taxon>Eukaryota</taxon>
        <taxon>Metazoa</taxon>
        <taxon>Chordata</taxon>
        <taxon>Craniata</taxon>
        <taxon>Vertebrata</taxon>
        <taxon>Euteleostomi</taxon>
        <taxon>Mammalia</taxon>
        <taxon>Eutheria</taxon>
        <taxon>Laurasiatheria</taxon>
        <taxon>Carnivora</taxon>
        <taxon>Caniformia</taxon>
        <taxon>Canidae</taxon>
        <taxon>Canis</taxon>
    </lineage>
</organism>
<dbReference type="InterPro" id="IPR003961">
    <property type="entry name" value="FN3_dom"/>
</dbReference>
<feature type="compositionally biased region" description="Low complexity" evidence="14">
    <location>
        <begin position="504"/>
        <end position="517"/>
    </location>
</feature>
<evidence type="ECO:0000256" key="12">
    <source>
        <dbReference type="ARBA" id="ARBA00023198"/>
    </source>
</evidence>
<feature type="compositionally biased region" description="Low complexity" evidence="14">
    <location>
        <begin position="536"/>
        <end position="550"/>
    </location>
</feature>
<dbReference type="InterPro" id="IPR001611">
    <property type="entry name" value="Leu-rich_rpt"/>
</dbReference>
<evidence type="ECO:0000256" key="11">
    <source>
        <dbReference type="ARBA" id="ARBA00023180"/>
    </source>
</evidence>
<reference evidence="18" key="2">
    <citation type="submission" date="2025-08" db="UniProtKB">
        <authorList>
            <consortium name="Ensembl"/>
        </authorList>
    </citation>
    <scope>IDENTIFICATION</scope>
</reference>
<keyword evidence="7" id="KW-0677">Repeat</keyword>
<feature type="compositionally biased region" description="Low complexity" evidence="14">
    <location>
        <begin position="433"/>
        <end position="446"/>
    </location>
</feature>
<keyword evidence="8" id="KW-0391">Immunity</keyword>
<proteinExistence type="predicted"/>
<keyword evidence="10 15" id="KW-0472">Membrane</keyword>
<protein>
    <recommendedName>
        <fullName evidence="13">TLR4 interactor with leucine rich repeats</fullName>
    </recommendedName>
</protein>
<dbReference type="PANTHER" id="PTHR24373:SF307">
    <property type="entry name" value="TLR4 INTERACTOR WITH LEUCINE RICH REPEATS"/>
    <property type="match status" value="1"/>
</dbReference>
<dbReference type="Ensembl" id="ENSCAFT00040020304.1">
    <property type="protein sequence ID" value="ENSCAFP00040017612.1"/>
    <property type="gene ID" value="ENSCAFG00040011011.1"/>
</dbReference>
<sequence>MGAARAVRFLLVVCGCLALPPRAQPVCPERCDCQHPQHLLCTNRGLRAVPKTSSLPSPQDVLTYSLGGNFITNITAFDFHRLGQLRRLDLQYNQIRSLHPKTFEKLSRLEELYLGNNLLQALVPGTLAPLRKLRILYANGNEIGRLSRGSFEGLESLVKLRLDGNALGALPDAAFAPLGNLLYLHLESNRIRFLGKNAFAQLGKLRFLNLSANELQPSLRHAATFAPLRSLSTLILSANSLQHLGPRVFQHLPRLGLLSLRGNQLTHLAPEAFWGLEALRELRLEGNRLSQLPVALLEPLHSLEALDLSGNALSALHPAIFGHLGRLRELSLRDNALSALSGDIFAASPALYRLDLDGNGWTCDCRLRGLKRWMGDWHSQGRLLTVFVQCRHPPALRGKYLDYLDDQQLQNGSCADPSPSVSPTAEGRGRPLPTTTGEAAAPPAGGLSEVLPRQPQPQPQPQPQQRGRFLPGGAWDGAAGELLGNRSALRLSRRGPGLQPPDPSAAAAAAAAAAAGPAPQPLDLLQKPERGPPTPAEAARAEPSPTAAPASGPPPAGDPWQRAAKQRLAAQPRESAAPSDGGAGPPPPPPLVSDPCDFNKFILCNLTVEAVGADSASVRWAVRQHRSPPPLGGARFRLLFDRFGQQPKFHRFVYLPERSDSATLRELRGDTPYLVCVEGVLGGRVCPVAPRDHCAGLVTLPEPGARGSVDYQLLTLVLLAVNALLVLLALAAWASRWLRRKLRARRKAGAPVHVRHMYSTRRPLRSMGTGVSADFSGFQSHRPRATVCALSEADLIEFPCDRFMDSGGGGTGGSLRREDHLLQRFAD</sequence>
<feature type="transmembrane region" description="Helical" evidence="15">
    <location>
        <begin position="713"/>
        <end position="738"/>
    </location>
</feature>
<evidence type="ECO:0000256" key="13">
    <source>
        <dbReference type="ARBA" id="ARBA00074774"/>
    </source>
</evidence>
<dbReference type="InterPro" id="IPR050328">
    <property type="entry name" value="Dev_Immune_Receptor"/>
</dbReference>
<dbReference type="GO" id="GO:0016020">
    <property type="term" value="C:membrane"/>
    <property type="evidence" value="ECO:0007669"/>
    <property type="project" value="UniProtKB-SubCell"/>
</dbReference>
<feature type="region of interest" description="Disordered" evidence="14">
    <location>
        <begin position="411"/>
        <end position="592"/>
    </location>
</feature>
<evidence type="ECO:0000256" key="8">
    <source>
        <dbReference type="ARBA" id="ARBA00022859"/>
    </source>
</evidence>
<dbReference type="AlphaFoldDB" id="A0A8C0S9I9"/>
<keyword evidence="2" id="KW-0597">Phosphoprotein</keyword>
<name>A0A8C0S9I9_CANLF</name>
<dbReference type="Proteomes" id="UP000694542">
    <property type="component" value="Chromosome 14"/>
</dbReference>
<evidence type="ECO:0000256" key="4">
    <source>
        <dbReference type="ARBA" id="ARBA00022614"/>
    </source>
</evidence>
<evidence type="ECO:0000256" key="3">
    <source>
        <dbReference type="ARBA" id="ARBA00022588"/>
    </source>
</evidence>
<keyword evidence="11" id="KW-0325">Glycoprotein</keyword>
<dbReference type="SMART" id="SM00082">
    <property type="entry name" value="LRRCT"/>
    <property type="match status" value="1"/>
</dbReference>
<evidence type="ECO:0000259" key="17">
    <source>
        <dbReference type="SMART" id="SM00082"/>
    </source>
</evidence>
<dbReference type="InterPro" id="IPR032675">
    <property type="entry name" value="LRR_dom_sf"/>
</dbReference>
<accession>A0A8C0S9I9</accession>
<dbReference type="Pfam" id="PF13855">
    <property type="entry name" value="LRR_8"/>
    <property type="match status" value="4"/>
</dbReference>
<evidence type="ECO:0000256" key="5">
    <source>
        <dbReference type="ARBA" id="ARBA00022692"/>
    </source>
</evidence>
<feature type="domain" description="LRRCT" evidence="17">
    <location>
        <begin position="359"/>
        <end position="415"/>
    </location>
</feature>
<dbReference type="InterPro" id="IPR000483">
    <property type="entry name" value="Cys-rich_flank_reg_C"/>
</dbReference>
<dbReference type="PANTHER" id="PTHR24373">
    <property type="entry name" value="SLIT RELATED LEUCINE-RICH REPEAT NEURONAL PROTEIN"/>
    <property type="match status" value="1"/>
</dbReference>
<dbReference type="PROSITE" id="PS51450">
    <property type="entry name" value="LRR"/>
    <property type="match status" value="1"/>
</dbReference>
<evidence type="ECO:0000256" key="14">
    <source>
        <dbReference type="SAM" id="MobiDB-lite"/>
    </source>
</evidence>
<dbReference type="SUPFAM" id="SSF52058">
    <property type="entry name" value="L domain-like"/>
    <property type="match status" value="1"/>
</dbReference>
<dbReference type="SMART" id="SM00369">
    <property type="entry name" value="LRR_TYP"/>
    <property type="match status" value="11"/>
</dbReference>
<comment type="subcellular location">
    <subcellularLocation>
        <location evidence="1">Membrane</location>
        <topology evidence="1">Single-pass type I membrane protein</topology>
    </subcellularLocation>
</comment>